<reference evidence="2" key="1">
    <citation type="submission" date="2020-11" db="EMBL/GenBank/DDBJ databases">
        <authorList>
            <consortium name="DOE Joint Genome Institute"/>
            <person name="Ahrendt S."/>
            <person name="Riley R."/>
            <person name="Andreopoulos W."/>
            <person name="LaButti K."/>
            <person name="Pangilinan J."/>
            <person name="Ruiz-duenas F.J."/>
            <person name="Barrasa J.M."/>
            <person name="Sanchez-Garcia M."/>
            <person name="Camarero S."/>
            <person name="Miyauchi S."/>
            <person name="Serrano A."/>
            <person name="Linde D."/>
            <person name="Babiker R."/>
            <person name="Drula E."/>
            <person name="Ayuso-Fernandez I."/>
            <person name="Pacheco R."/>
            <person name="Padilla G."/>
            <person name="Ferreira P."/>
            <person name="Barriuso J."/>
            <person name="Kellner H."/>
            <person name="Castanera R."/>
            <person name="Alfaro M."/>
            <person name="Ramirez L."/>
            <person name="Pisabarro A.G."/>
            <person name="Kuo A."/>
            <person name="Tritt A."/>
            <person name="Lipzen A."/>
            <person name="He G."/>
            <person name="Yan M."/>
            <person name="Ng V."/>
            <person name="Cullen D."/>
            <person name="Martin F."/>
            <person name="Rosso M.-N."/>
            <person name="Henrissat B."/>
            <person name="Hibbett D."/>
            <person name="Martinez A.T."/>
            <person name="Grigoriev I.V."/>
        </authorList>
    </citation>
    <scope>NUCLEOTIDE SEQUENCE</scope>
    <source>
        <strain evidence="2">AH 44721</strain>
    </source>
</reference>
<feature type="transmembrane region" description="Helical" evidence="1">
    <location>
        <begin position="15"/>
        <end position="37"/>
    </location>
</feature>
<comment type="caution">
    <text evidence="2">The sequence shown here is derived from an EMBL/GenBank/DDBJ whole genome shotgun (WGS) entry which is preliminary data.</text>
</comment>
<keyword evidence="1" id="KW-0812">Transmembrane</keyword>
<accession>A0A9P5TJM2</accession>
<keyword evidence="3" id="KW-1185">Reference proteome</keyword>
<evidence type="ECO:0000313" key="3">
    <source>
        <dbReference type="Proteomes" id="UP000724874"/>
    </source>
</evidence>
<dbReference type="EMBL" id="JADNYJ010000101">
    <property type="protein sequence ID" value="KAF8885552.1"/>
    <property type="molecule type" value="Genomic_DNA"/>
</dbReference>
<keyword evidence="1" id="KW-1133">Transmembrane helix</keyword>
<feature type="non-terminal residue" evidence="2">
    <location>
        <position position="442"/>
    </location>
</feature>
<keyword evidence="1" id="KW-0472">Membrane</keyword>
<protein>
    <submittedName>
        <fullName evidence="2">Uncharacterized protein</fullName>
    </submittedName>
</protein>
<proteinExistence type="predicted"/>
<gene>
    <name evidence="2" type="ORF">CPB84DRAFT_1788268</name>
</gene>
<evidence type="ECO:0000256" key="1">
    <source>
        <dbReference type="SAM" id="Phobius"/>
    </source>
</evidence>
<evidence type="ECO:0000313" key="2">
    <source>
        <dbReference type="EMBL" id="KAF8885552.1"/>
    </source>
</evidence>
<feature type="transmembrane region" description="Helical" evidence="1">
    <location>
        <begin position="70"/>
        <end position="90"/>
    </location>
</feature>
<organism evidence="2 3">
    <name type="scientific">Gymnopilus junonius</name>
    <name type="common">Spectacular rustgill mushroom</name>
    <name type="synonym">Gymnopilus spectabilis subsp. junonius</name>
    <dbReference type="NCBI Taxonomy" id="109634"/>
    <lineage>
        <taxon>Eukaryota</taxon>
        <taxon>Fungi</taxon>
        <taxon>Dikarya</taxon>
        <taxon>Basidiomycota</taxon>
        <taxon>Agaricomycotina</taxon>
        <taxon>Agaricomycetes</taxon>
        <taxon>Agaricomycetidae</taxon>
        <taxon>Agaricales</taxon>
        <taxon>Agaricineae</taxon>
        <taxon>Hymenogastraceae</taxon>
        <taxon>Gymnopilus</taxon>
    </lineage>
</organism>
<name>A0A9P5TJM2_GYMJU</name>
<dbReference type="Proteomes" id="UP000724874">
    <property type="component" value="Unassembled WGS sequence"/>
</dbReference>
<dbReference type="AlphaFoldDB" id="A0A9P5TJM2"/>
<dbReference type="OrthoDB" id="3066754at2759"/>
<sequence>MLVLSKGLTTGQITFIFRVVIQALSYVDVFLLGLLVLGNAPRVAPLDTHDVLNRVVGKSTSTPTALKQDFFFPLGFTLALSICFGLFVSLSDIGLIGLRACTVPGSDFQDFPASNPHTVPFYLCDAAHDVSIDSGVDERICMAWHNSTFGDESVFRTTVLHPTIQSGIAVLPHETGVKMIVGVPQLSKQQKVNIPKTLTLEVEIGCMPLGTLGGTDYFIPDSKYLAERMGQYTGPEMAFRAYILPYFNTSASDASGYYSSYNGSAGQFGWQTEMTMWYPPGLNLSAAANEVSQNITSIPPKSLKPIPAACAFYSNTDLHLTRASFFEVIHNVPNKGDTTYANYDVLTRFTLSDNTNDRRSITFTKKVHLPDIRLIYFRRRSIGPVFTQIGSAMLSFSALDIPSLGLINTDYFGANYRRISSDKMGSGLGASFLLTSTGYNGW</sequence>